<dbReference type="EMBL" id="JAHQIW010005449">
    <property type="protein sequence ID" value="KAJ1366035.1"/>
    <property type="molecule type" value="Genomic_DNA"/>
</dbReference>
<protein>
    <submittedName>
        <fullName evidence="1">Uncharacterized protein</fullName>
    </submittedName>
</protein>
<proteinExistence type="predicted"/>
<sequence length="74" mass="8082">MYPVSAAIPTGEFGTTSPTPAGQVCLHSDRDVLLDKSPRRSQCEIFPRLESCDMPIEEAAPEGCSQLIDPQYMP</sequence>
<name>A0AAD5WCX1_PARTN</name>
<evidence type="ECO:0000313" key="1">
    <source>
        <dbReference type="EMBL" id="KAJ1366035.1"/>
    </source>
</evidence>
<dbReference type="AlphaFoldDB" id="A0AAD5WCX1"/>
<accession>A0AAD5WCX1</accession>
<reference evidence="1" key="1">
    <citation type="submission" date="2021-06" db="EMBL/GenBank/DDBJ databases">
        <title>Parelaphostrongylus tenuis whole genome reference sequence.</title>
        <authorList>
            <person name="Garwood T.J."/>
            <person name="Larsen P.A."/>
            <person name="Fountain-Jones N.M."/>
            <person name="Garbe J.R."/>
            <person name="Macchietto M.G."/>
            <person name="Kania S.A."/>
            <person name="Gerhold R.W."/>
            <person name="Richards J.E."/>
            <person name="Wolf T.M."/>
        </authorList>
    </citation>
    <scope>NUCLEOTIDE SEQUENCE</scope>
    <source>
        <strain evidence="1">MNPRO001-30</strain>
        <tissue evidence="1">Meninges</tissue>
    </source>
</reference>
<comment type="caution">
    <text evidence="1">The sequence shown here is derived from an EMBL/GenBank/DDBJ whole genome shotgun (WGS) entry which is preliminary data.</text>
</comment>
<dbReference type="Proteomes" id="UP001196413">
    <property type="component" value="Unassembled WGS sequence"/>
</dbReference>
<keyword evidence="2" id="KW-1185">Reference proteome</keyword>
<gene>
    <name evidence="1" type="ORF">KIN20_026550</name>
</gene>
<organism evidence="1 2">
    <name type="scientific">Parelaphostrongylus tenuis</name>
    <name type="common">Meningeal worm</name>
    <dbReference type="NCBI Taxonomy" id="148309"/>
    <lineage>
        <taxon>Eukaryota</taxon>
        <taxon>Metazoa</taxon>
        <taxon>Ecdysozoa</taxon>
        <taxon>Nematoda</taxon>
        <taxon>Chromadorea</taxon>
        <taxon>Rhabditida</taxon>
        <taxon>Rhabditina</taxon>
        <taxon>Rhabditomorpha</taxon>
        <taxon>Strongyloidea</taxon>
        <taxon>Metastrongylidae</taxon>
        <taxon>Parelaphostrongylus</taxon>
    </lineage>
</organism>
<evidence type="ECO:0000313" key="2">
    <source>
        <dbReference type="Proteomes" id="UP001196413"/>
    </source>
</evidence>